<keyword evidence="2" id="KW-1185">Reference proteome</keyword>
<evidence type="ECO:0000313" key="1">
    <source>
        <dbReference type="EMBL" id="MTD59441.1"/>
    </source>
</evidence>
<sequence length="128" mass="13936">MKPVRFHELTRDESLRRLASVRVGRIVFTHQALPAIRPVHHVVDAGQVIIHGHPGAPLLSALDTVVAYEADGIGADDTIGWSVVVTGVARKIAAGEVPERYQDPWDDDEASYLIRIRPELVSGFGLPG</sequence>
<organism evidence="1 2">
    <name type="scientific">Amycolatopsis pithecellobii</name>
    <dbReference type="NCBI Taxonomy" id="664692"/>
    <lineage>
        <taxon>Bacteria</taxon>
        <taxon>Bacillati</taxon>
        <taxon>Actinomycetota</taxon>
        <taxon>Actinomycetes</taxon>
        <taxon>Pseudonocardiales</taxon>
        <taxon>Pseudonocardiaceae</taxon>
        <taxon>Amycolatopsis</taxon>
    </lineage>
</organism>
<comment type="caution">
    <text evidence="1">The sequence shown here is derived from an EMBL/GenBank/DDBJ whole genome shotgun (WGS) entry which is preliminary data.</text>
</comment>
<reference evidence="1 2" key="1">
    <citation type="submission" date="2019-11" db="EMBL/GenBank/DDBJ databases">
        <title>Draft genome of Amycolatopsis RM579.</title>
        <authorList>
            <person name="Duangmal K."/>
            <person name="Mingma R."/>
        </authorList>
    </citation>
    <scope>NUCLEOTIDE SEQUENCE [LARGE SCALE GENOMIC DNA]</scope>
    <source>
        <strain evidence="1 2">RM579</strain>
    </source>
</reference>
<proteinExistence type="predicted"/>
<evidence type="ECO:0000313" key="2">
    <source>
        <dbReference type="Proteomes" id="UP000440096"/>
    </source>
</evidence>
<dbReference type="Proteomes" id="UP000440096">
    <property type="component" value="Unassembled WGS sequence"/>
</dbReference>
<accession>A0A6N7ZCC3</accession>
<dbReference type="SUPFAM" id="SSF50475">
    <property type="entry name" value="FMN-binding split barrel"/>
    <property type="match status" value="1"/>
</dbReference>
<dbReference type="OrthoDB" id="7062584at2"/>
<dbReference type="Pfam" id="PF12900">
    <property type="entry name" value="Pyridox_ox_2"/>
    <property type="match status" value="1"/>
</dbReference>
<dbReference type="InterPro" id="IPR024747">
    <property type="entry name" value="Pyridox_Oxase-rel"/>
</dbReference>
<dbReference type="InterPro" id="IPR012349">
    <property type="entry name" value="Split_barrel_FMN-bd"/>
</dbReference>
<name>A0A6N7ZCC3_9PSEU</name>
<dbReference type="EMBL" id="WMBA01000104">
    <property type="protein sequence ID" value="MTD59441.1"/>
    <property type="molecule type" value="Genomic_DNA"/>
</dbReference>
<dbReference type="Gene3D" id="2.30.110.10">
    <property type="entry name" value="Electron Transport, Fmn-binding Protein, Chain A"/>
    <property type="match status" value="1"/>
</dbReference>
<protein>
    <submittedName>
        <fullName evidence="1">Pyridoxamine 5'-phosphate oxidase family protein</fullName>
    </submittedName>
</protein>
<dbReference type="AlphaFoldDB" id="A0A6N7ZCC3"/>
<gene>
    <name evidence="1" type="ORF">GKO32_36480</name>
</gene>